<feature type="transmembrane region" description="Helical" evidence="9">
    <location>
        <begin position="68"/>
        <end position="91"/>
    </location>
</feature>
<dbReference type="GO" id="GO:0015297">
    <property type="term" value="F:antiporter activity"/>
    <property type="evidence" value="ECO:0007669"/>
    <property type="project" value="UniProtKB-KW"/>
</dbReference>
<dbReference type="RefSeq" id="YP_009258748.1">
    <property type="nucleotide sequence ID" value="NC_030359.1"/>
</dbReference>
<keyword evidence="5 9" id="KW-1133">Transmembrane helix</keyword>
<evidence type="ECO:0000256" key="2">
    <source>
        <dbReference type="ARBA" id="ARBA00022448"/>
    </source>
</evidence>
<evidence type="ECO:0000256" key="8">
    <source>
        <dbReference type="ARBA" id="ARBA00043980"/>
    </source>
</evidence>
<keyword evidence="6 9" id="KW-0406">Ion transport</keyword>
<dbReference type="PANTHER" id="PTHR33650:SF2">
    <property type="entry name" value="CHLOROPLAST ENVELOPE MEMBRANE PROTEIN"/>
    <property type="match status" value="1"/>
</dbReference>
<name>A0A191T625_9VIRI</name>
<gene>
    <name evidence="9 10" type="primary">cemA</name>
</gene>
<evidence type="ECO:0000313" key="10">
    <source>
        <dbReference type="EMBL" id="ANI25827.1"/>
    </source>
</evidence>
<keyword evidence="2 9" id="KW-0813">Transport</keyword>
<reference evidence="10" key="1">
    <citation type="journal article" date="2016" name="Front. Plant Sci.">
        <title>Comparative Chloroplast Genome Analyses of Streptophyte Green Algae Uncover Major Structural Alterations in the Klebsormidiophyceae, Coleochaetophyceae and Zygnematophyceae.</title>
        <authorList>
            <person name="Lemieux C."/>
            <person name="Otis C."/>
            <person name="Turmel M."/>
        </authorList>
    </citation>
    <scope>NUCLEOTIDE SEQUENCE</scope>
</reference>
<dbReference type="GO" id="GO:0006813">
    <property type="term" value="P:potassium ion transport"/>
    <property type="evidence" value="ECO:0007669"/>
    <property type="project" value="UniProtKB-UniRule"/>
</dbReference>
<comment type="similarity">
    <text evidence="8 9">Belongs to the CemA family.</text>
</comment>
<dbReference type="PANTHER" id="PTHR33650">
    <property type="entry name" value="CHLOROPLAST ENVELOPE MEMBRANE PROTEIN-RELATED"/>
    <property type="match status" value="1"/>
</dbReference>
<dbReference type="GO" id="GO:0015078">
    <property type="term" value="F:proton transmembrane transporter activity"/>
    <property type="evidence" value="ECO:0007669"/>
    <property type="project" value="UniProtKB-UniRule"/>
</dbReference>
<dbReference type="Pfam" id="PF03040">
    <property type="entry name" value="CemA"/>
    <property type="match status" value="1"/>
</dbReference>
<keyword evidence="7 9" id="KW-0472">Membrane</keyword>
<evidence type="ECO:0000256" key="3">
    <source>
        <dbReference type="ARBA" id="ARBA00022692"/>
    </source>
</evidence>
<evidence type="ECO:0000256" key="7">
    <source>
        <dbReference type="ARBA" id="ARBA00023136"/>
    </source>
</evidence>
<feature type="transmembrane region" description="Helical" evidence="9">
    <location>
        <begin position="405"/>
        <end position="426"/>
    </location>
</feature>
<comment type="subcellular location">
    <subcellularLocation>
        <location evidence="1">Membrane</location>
        <topology evidence="1">Multi-pass membrane protein</topology>
    </subcellularLocation>
    <subcellularLocation>
        <location evidence="9">Plastid</location>
        <location evidence="9">Chloroplast inner membrane</location>
        <topology evidence="9">Multi-pass membrane protein</topology>
    </subcellularLocation>
</comment>
<sequence length="446" mass="52841">MKSSNFYIFDWLYNAPYRGLERAYKASKKARYVQTIYENYIQKATLKYSWYNIYLYINAVLDEAFFDIYWGLIEFQCSTFVFNNFISIFFLRKPNFSTNNKTKGFPDFEKLPNYLQKPVLNTSNKVDLINRKIIWIEAALIDLKAFRKKCSTNSIEFQKQKTQQNNSNSNFQNLATQKNITYESVGLVPRSITRTLSRFQIELAGRSSSLVIPEFQLTKYQVTTSVQYMVFLVCFPWLFSFFCKLFIFQPLINYYWNTKQHQIFLNSLQQEAAFKRLQEIEELLWLDIVITNNSKTQLQNFAIEIQQKTIFLVNEYNLNSIQILLHLVTNFLSFGLVTCILLWGKKRLTILNSWIQELFYSLSDTMKSFFILLLTDLCIGFHSPHGWEIAISFLLEYLGFSHNKHLISCFVSTFPVILDTVFKYWIFRHLNRISPSIVVTYHAMNE</sequence>
<dbReference type="AlphaFoldDB" id="A0A191T625"/>
<proteinExistence type="inferred from homology"/>
<evidence type="ECO:0000256" key="4">
    <source>
        <dbReference type="ARBA" id="ARBA00022781"/>
    </source>
</evidence>
<dbReference type="HAMAP" id="MF_01308">
    <property type="entry name" value="CemA_PxcA"/>
    <property type="match status" value="1"/>
</dbReference>
<comment type="function">
    <text evidence="9">Contributes to K(+)/H(+) antiport activity by supporting proton efflux to control proton extrusion and homeostasis in chloroplasts in a light-dependent manner to modulate photosynthesis. Prevents excessive induction of non-photochemical quenching (NPQ) under continuous-light conditions. Indirectly promotes efficient inorganic carbon uptake into chloroplasts.</text>
</comment>
<keyword evidence="9" id="KW-0633">Potassium transport</keyword>
<dbReference type="EMBL" id="KU646495">
    <property type="protein sequence ID" value="ANI25827.1"/>
    <property type="molecule type" value="Genomic_DNA"/>
</dbReference>
<keyword evidence="9" id="KW-0630">Potassium</keyword>
<comment type="catalytic activity">
    <reaction evidence="9">
        <text>K(+)(in) + H(+)(out) = K(+)(out) + H(+)(in)</text>
        <dbReference type="Rhea" id="RHEA:29467"/>
        <dbReference type="ChEBI" id="CHEBI:15378"/>
        <dbReference type="ChEBI" id="CHEBI:29103"/>
    </reaction>
</comment>
<organism evidence="10">
    <name type="scientific">Cylindrocystis brebissonii</name>
    <dbReference type="NCBI Taxonomy" id="102167"/>
    <lineage>
        <taxon>Eukaryota</taxon>
        <taxon>Viridiplantae</taxon>
        <taxon>Streptophyta</taxon>
        <taxon>Zygnematophyceae</taxon>
        <taxon>Zygnematophycidae</taxon>
        <taxon>Zygnematales</taxon>
        <taxon>Mesotaeniaceae</taxon>
        <taxon>Cylindrocystis</taxon>
    </lineage>
</organism>
<protein>
    <recommendedName>
        <fullName evidence="9">Potassium/proton antiporter CemA</fullName>
    </recommendedName>
    <alternativeName>
        <fullName evidence="9">Chloroplast envelope membrane protein A</fullName>
        <shortName evidence="9">CemA</shortName>
    </alternativeName>
</protein>
<feature type="transmembrane region" description="Helical" evidence="9">
    <location>
        <begin position="323"/>
        <end position="344"/>
    </location>
</feature>
<feature type="transmembrane region" description="Helical" evidence="9">
    <location>
        <begin position="228"/>
        <end position="248"/>
    </location>
</feature>
<geneLocation type="chloroplast" evidence="10"/>
<keyword evidence="10" id="KW-0150">Chloroplast</keyword>
<dbReference type="InterPro" id="IPR004282">
    <property type="entry name" value="CemA"/>
</dbReference>
<comment type="caution">
    <text evidence="9">Lacks conserved residue(s) required for the propagation of feature annotation.</text>
</comment>
<feature type="transmembrane region" description="Helical" evidence="9">
    <location>
        <begin position="365"/>
        <end position="385"/>
    </location>
</feature>
<dbReference type="GeneID" id="27985179"/>
<keyword evidence="10" id="KW-0934">Plastid</keyword>
<accession>A0A191T625</accession>
<evidence type="ECO:0000256" key="1">
    <source>
        <dbReference type="ARBA" id="ARBA00004141"/>
    </source>
</evidence>
<evidence type="ECO:0000256" key="6">
    <source>
        <dbReference type="ARBA" id="ARBA00023065"/>
    </source>
</evidence>
<keyword evidence="4 9" id="KW-0375">Hydrogen ion transport</keyword>
<keyword evidence="3 9" id="KW-0812">Transmembrane</keyword>
<keyword evidence="9" id="KW-0050">Antiport</keyword>
<keyword evidence="9" id="KW-1001">Plastid inner membrane</keyword>
<evidence type="ECO:0000256" key="9">
    <source>
        <dbReference type="HAMAP-Rule" id="MF_01308"/>
    </source>
</evidence>
<evidence type="ECO:0000256" key="5">
    <source>
        <dbReference type="ARBA" id="ARBA00022989"/>
    </source>
</evidence>
<dbReference type="GO" id="GO:0009706">
    <property type="term" value="C:chloroplast inner membrane"/>
    <property type="evidence" value="ECO:0007669"/>
    <property type="project" value="UniProtKB-SubCell"/>
</dbReference>